<evidence type="ECO:0000259" key="9">
    <source>
        <dbReference type="Pfam" id="PF13515"/>
    </source>
</evidence>
<dbReference type="EMBL" id="JACHZG010000001">
    <property type="protein sequence ID" value="MBB3326033.1"/>
    <property type="molecule type" value="Genomic_DNA"/>
</dbReference>
<feature type="transmembrane region" description="Helical" evidence="8">
    <location>
        <begin position="502"/>
        <end position="524"/>
    </location>
</feature>
<keyword evidence="11" id="KW-1185">Reference proteome</keyword>
<keyword evidence="3 8" id="KW-0812">Transmembrane</keyword>
<protein>
    <submittedName>
        <fullName evidence="10">Putative membrane protein YccC</fullName>
    </submittedName>
</protein>
<dbReference type="Proteomes" id="UP000565572">
    <property type="component" value="Unassembled WGS sequence"/>
</dbReference>
<evidence type="ECO:0000256" key="2">
    <source>
        <dbReference type="ARBA" id="ARBA00022475"/>
    </source>
</evidence>
<feature type="transmembrane region" description="Helical" evidence="8">
    <location>
        <begin position="57"/>
        <end position="81"/>
    </location>
</feature>
<evidence type="ECO:0000256" key="1">
    <source>
        <dbReference type="ARBA" id="ARBA00004651"/>
    </source>
</evidence>
<feature type="domain" description="Integral membrane bound transporter" evidence="9">
    <location>
        <begin position="395"/>
        <end position="515"/>
    </location>
</feature>
<evidence type="ECO:0000256" key="7">
    <source>
        <dbReference type="SAM" id="MobiDB-lite"/>
    </source>
</evidence>
<accession>A0A7W5P635</accession>
<keyword evidence="5 8" id="KW-0472">Membrane</keyword>
<evidence type="ECO:0000256" key="6">
    <source>
        <dbReference type="ARBA" id="ARBA00043993"/>
    </source>
</evidence>
<feature type="region of interest" description="Disordered" evidence="7">
    <location>
        <begin position="1"/>
        <end position="21"/>
    </location>
</feature>
<dbReference type="AlphaFoldDB" id="A0A7W5P635"/>
<keyword evidence="2" id="KW-1003">Cell membrane</keyword>
<proteinExistence type="inferred from homology"/>
<dbReference type="PANTHER" id="PTHR30509:SF9">
    <property type="entry name" value="MULTIDRUG RESISTANCE PROTEIN MDTO"/>
    <property type="match status" value="1"/>
</dbReference>
<evidence type="ECO:0000256" key="4">
    <source>
        <dbReference type="ARBA" id="ARBA00022989"/>
    </source>
</evidence>
<dbReference type="PANTHER" id="PTHR30509">
    <property type="entry name" value="P-HYDROXYBENZOIC ACID EFFLUX PUMP SUBUNIT-RELATED"/>
    <property type="match status" value="1"/>
</dbReference>
<name>A0A7W5P635_9ACTN</name>
<feature type="compositionally biased region" description="Low complexity" evidence="7">
    <location>
        <begin position="1"/>
        <end position="16"/>
    </location>
</feature>
<evidence type="ECO:0000256" key="5">
    <source>
        <dbReference type="ARBA" id="ARBA00023136"/>
    </source>
</evidence>
<evidence type="ECO:0000256" key="8">
    <source>
        <dbReference type="SAM" id="Phobius"/>
    </source>
</evidence>
<organism evidence="10 11">
    <name type="scientific">Microlunatus antarcticus</name>
    <dbReference type="NCBI Taxonomy" id="53388"/>
    <lineage>
        <taxon>Bacteria</taxon>
        <taxon>Bacillati</taxon>
        <taxon>Actinomycetota</taxon>
        <taxon>Actinomycetes</taxon>
        <taxon>Propionibacteriales</taxon>
        <taxon>Propionibacteriaceae</taxon>
        <taxon>Microlunatus</taxon>
    </lineage>
</organism>
<evidence type="ECO:0000256" key="3">
    <source>
        <dbReference type="ARBA" id="ARBA00022692"/>
    </source>
</evidence>
<comment type="similarity">
    <text evidence="6">Belongs to the YccS/YhfK family.</text>
</comment>
<evidence type="ECO:0000313" key="11">
    <source>
        <dbReference type="Proteomes" id="UP000565572"/>
    </source>
</evidence>
<gene>
    <name evidence="10" type="ORF">FHX39_000977</name>
</gene>
<feature type="transmembrane region" description="Helical" evidence="8">
    <location>
        <begin position="117"/>
        <end position="135"/>
    </location>
</feature>
<keyword evidence="4 8" id="KW-1133">Transmembrane helix</keyword>
<feature type="transmembrane region" description="Helical" evidence="8">
    <location>
        <begin position="431"/>
        <end position="464"/>
    </location>
</feature>
<feature type="transmembrane region" description="Helical" evidence="8">
    <location>
        <begin position="165"/>
        <end position="185"/>
    </location>
</feature>
<comment type="caution">
    <text evidence="10">The sequence shown here is derived from an EMBL/GenBank/DDBJ whole genome shotgun (WGS) entry which is preliminary data.</text>
</comment>
<evidence type="ECO:0000313" key="10">
    <source>
        <dbReference type="EMBL" id="MBB3326033.1"/>
    </source>
</evidence>
<dbReference type="GO" id="GO:0005886">
    <property type="term" value="C:plasma membrane"/>
    <property type="evidence" value="ECO:0007669"/>
    <property type="project" value="UniProtKB-SubCell"/>
</dbReference>
<feature type="transmembrane region" description="Helical" evidence="8">
    <location>
        <begin position="470"/>
        <end position="490"/>
    </location>
</feature>
<dbReference type="Pfam" id="PF13515">
    <property type="entry name" value="FUSC_2"/>
    <property type="match status" value="1"/>
</dbReference>
<feature type="transmembrane region" description="Helical" evidence="8">
    <location>
        <begin position="93"/>
        <end position="111"/>
    </location>
</feature>
<sequence length="673" mass="70107">MTPGRAAARRSGSPRTFGRDPSLLDPIAPDWVVRILAPKKADVPWGDMVRSGLTVPVVLALSLLLGQPGLGVFAGMGALVGSFGDNGGSFRARFRRVLMGGGAGLLGLVVGRAAAEQGVAAVVTIGVLAAVSALLSSLSANLSFAGLQLLVYIAVAGALPRDVGLHLIAVAYAAGIAWALLLSYAQTRFQPPGNPALAGEVTALHGLADELRRPLDGAGAEPAGGSDHVRRVALVRQLSTAYDEVVTARSTSAGRRDDLRRLASTLTATFELVTAVFALPAASDDLASVRAGAADLVDRLAGLVGQRRRREVRAQLAALEDEVARIGSAETDGSGGDADVQRLRDALLHVLRTVEGHPSVATGGDRRSWAGYLPGQKAWVFAARLAITMAVAETVRQLVPLEKPYWIVLTAALVLKPDLGSVFARGVQRTLGTLVGVLLGVAVVAVVPHGAWLLLPMAVLAFAFPYGRNLNYGLLSTFITPLVLLLIDFGARVDGRIALDRLLDTAIGAGIVLVVGYLCWPGTWRPRLGEHIAAGVEALGGYARVAFGADRSPVGPARRRTYGAMSDIRSELQSTLAEPPPLSRQAAAWWPLIAQLEKAADDLTEAAARARHPAERPPAADVAQLVAAFDDLAAALRGHRAPRDLAGPSSPLLADVSGDLRGARGIARGPIGA</sequence>
<comment type="subcellular location">
    <subcellularLocation>
        <location evidence="1">Cell membrane</location>
        <topology evidence="1">Multi-pass membrane protein</topology>
    </subcellularLocation>
</comment>
<reference evidence="10 11" key="1">
    <citation type="submission" date="2020-08" db="EMBL/GenBank/DDBJ databases">
        <title>Sequencing the genomes of 1000 actinobacteria strains.</title>
        <authorList>
            <person name="Klenk H.-P."/>
        </authorList>
    </citation>
    <scope>NUCLEOTIDE SEQUENCE [LARGE SCALE GENOMIC DNA]</scope>
    <source>
        <strain evidence="10 11">DSM 11053</strain>
    </source>
</reference>
<dbReference type="InterPro" id="IPR049453">
    <property type="entry name" value="Memb_transporter_dom"/>
</dbReference>
<dbReference type="RefSeq" id="WP_183337048.1">
    <property type="nucleotide sequence ID" value="NZ_JACHZG010000001.1"/>
</dbReference>